<dbReference type="PANTHER" id="PTHR47917">
    <property type="match status" value="1"/>
</dbReference>
<dbReference type="STRING" id="886738.Nlim_1677"/>
<evidence type="ECO:0000259" key="1">
    <source>
        <dbReference type="Pfam" id="PF01996"/>
    </source>
</evidence>
<dbReference type="PATRIC" id="fig|886738.10.peg.1814"/>
<dbReference type="InterPro" id="IPR002847">
    <property type="entry name" value="F420-0_gamma-glut_ligase-dom"/>
</dbReference>
<dbReference type="Gene3D" id="3.30.1330.100">
    <property type="entry name" value="CofE-like"/>
    <property type="match status" value="1"/>
</dbReference>
<feature type="domain" description="Coenzyme F420:L-glutamate ligase-like" evidence="1">
    <location>
        <begin position="16"/>
        <end position="120"/>
    </location>
</feature>
<protein>
    <recommendedName>
        <fullName evidence="1">Coenzyme F420:L-glutamate ligase-like domain-containing protein</fullName>
    </recommendedName>
</protein>
<evidence type="ECO:0000313" key="2">
    <source>
        <dbReference type="EMBL" id="EGG41517.1"/>
    </source>
</evidence>
<dbReference type="PANTHER" id="PTHR47917:SF2">
    <property type="entry name" value="COENZYME F420:L-GLUTAMATE LIGASE-LIKE DOMAIN-CONTAINING PROTEIN"/>
    <property type="match status" value="1"/>
</dbReference>
<dbReference type="GO" id="GO:0052618">
    <property type="term" value="F:coenzyme F420-0:L-glutamate ligase activity"/>
    <property type="evidence" value="ECO:0007669"/>
    <property type="project" value="TreeGrafter"/>
</dbReference>
<dbReference type="Pfam" id="PF01996">
    <property type="entry name" value="F420_ligase"/>
    <property type="match status" value="1"/>
</dbReference>
<dbReference type="Gene3D" id="3.90.1660.10">
    <property type="entry name" value="CofE-like domain"/>
    <property type="match status" value="1"/>
</dbReference>
<dbReference type="Proteomes" id="UP000004348">
    <property type="component" value="Chromosome"/>
</dbReference>
<dbReference type="AlphaFoldDB" id="F3KMD9"/>
<dbReference type="EMBL" id="AEGP01000062">
    <property type="protein sequence ID" value="EGG41517.1"/>
    <property type="molecule type" value="Genomic_DNA"/>
</dbReference>
<sequence length="121" mass="13430">MPLTVSPLMSERKENEFDVFEALLDTLEKNNQILQEGDVVVVSTKYISNSQGRLIDLSNVKTSKEGEEISKKFQIRPEIAEVILRESDKIFGGITGFVITSADNIMAPNAGIDKSNAKKEK</sequence>
<comment type="caution">
    <text evidence="2">The sequence shown here is derived from an EMBL/GenBank/DDBJ whole genome shotgun (WGS) entry which is preliminary data.</text>
</comment>
<dbReference type="HOGENOM" id="CLU_2032756_0_0_2"/>
<reference evidence="2" key="1">
    <citation type="journal article" date="2011" name="PLoS ONE">
        <title>Genome of a low-salinity ammonia-oxidizing archaeon determined by single-cell and metagenomic analysis.</title>
        <authorList>
            <person name="Blainey P.C."/>
            <person name="Mosier A.C."/>
            <person name="Potanina A."/>
            <person name="Francis C.A."/>
            <person name="Quake S.R."/>
        </authorList>
    </citation>
    <scope>NUCLEOTIDE SEQUENCE [LARGE SCALE GENOMIC DNA]</scope>
    <source>
        <strain evidence="2">SFB1</strain>
    </source>
</reference>
<proteinExistence type="predicted"/>
<name>F3KMD9_9ARCH</name>
<accession>F3KMD9</accession>
<organism evidence="2">
    <name type="scientific">Candidatus Nitrosarchaeum limnium SFB1</name>
    <dbReference type="NCBI Taxonomy" id="886738"/>
    <lineage>
        <taxon>Archaea</taxon>
        <taxon>Nitrososphaerota</taxon>
        <taxon>Nitrososphaeria</taxon>
        <taxon>Nitrosopumilales</taxon>
        <taxon>Nitrosopumilaceae</taxon>
        <taxon>Nitrosarchaeum</taxon>
    </lineage>
</organism>
<dbReference type="SUPFAM" id="SSF144010">
    <property type="entry name" value="CofE-like"/>
    <property type="match status" value="1"/>
</dbReference>
<gene>
    <name evidence="2" type="ORF">Nlim_1677</name>
</gene>